<feature type="compositionally biased region" description="Low complexity" evidence="1">
    <location>
        <begin position="103"/>
        <end position="129"/>
    </location>
</feature>
<protein>
    <submittedName>
        <fullName evidence="3">Uncharacterized protein</fullName>
    </submittedName>
</protein>
<feature type="transmembrane region" description="Helical" evidence="2">
    <location>
        <begin position="184"/>
        <end position="205"/>
    </location>
</feature>
<dbReference type="Proteomes" id="UP000253318">
    <property type="component" value="Unassembled WGS sequence"/>
</dbReference>
<keyword evidence="4" id="KW-1185">Reference proteome</keyword>
<feature type="region of interest" description="Disordered" evidence="1">
    <location>
        <begin position="67"/>
        <end position="161"/>
    </location>
</feature>
<evidence type="ECO:0000313" key="3">
    <source>
        <dbReference type="EMBL" id="RCV62345.1"/>
    </source>
</evidence>
<name>A0A368TBB4_9ACTN</name>
<keyword evidence="2" id="KW-1133">Transmembrane helix</keyword>
<keyword evidence="2" id="KW-0472">Membrane</keyword>
<feature type="compositionally biased region" description="Low complexity" evidence="1">
    <location>
        <begin position="86"/>
        <end position="95"/>
    </location>
</feature>
<keyword evidence="2" id="KW-0812">Transmembrane</keyword>
<evidence type="ECO:0000256" key="2">
    <source>
        <dbReference type="SAM" id="Phobius"/>
    </source>
</evidence>
<dbReference type="AlphaFoldDB" id="A0A368TBB4"/>
<dbReference type="EMBL" id="QEIN01000007">
    <property type="protein sequence ID" value="RCV62345.1"/>
    <property type="molecule type" value="Genomic_DNA"/>
</dbReference>
<comment type="caution">
    <text evidence="3">The sequence shown here is derived from an EMBL/GenBank/DDBJ whole genome shotgun (WGS) entry which is preliminary data.</text>
</comment>
<evidence type="ECO:0000256" key="1">
    <source>
        <dbReference type="SAM" id="MobiDB-lite"/>
    </source>
</evidence>
<sequence>MTASPVCPPLRRRGPVPVTLAVGAALLCSAFTLPHPEGRVSFGAEGVELRSIDGTRMVVGRDSARLEAPWLPGPPRDAAVRGTGGAAPTPRPAAGSGSGGDGAARPLGREPTAPAAAATPAAHRPAAARSTPEPAPARSPNTAVPGREARSAPAPEPVQARYGYAPPSAPVADRHRFAGAVSTWLLSLLAVATLALRLTIGWPRFPPRYRGRRRVRGR</sequence>
<dbReference type="RefSeq" id="WP_114398031.1">
    <property type="nucleotide sequence ID" value="NZ_QEIM01000055.1"/>
</dbReference>
<reference evidence="3 4" key="1">
    <citation type="submission" date="2018-04" db="EMBL/GenBank/DDBJ databases">
        <title>Novel actinobacteria from marine sediment.</title>
        <authorList>
            <person name="Ng Z.Y."/>
            <person name="Tan G.Y.A."/>
        </authorList>
    </citation>
    <scope>NUCLEOTIDE SEQUENCE [LARGE SCALE GENOMIC DNA]</scope>
    <source>
        <strain evidence="3 4">TPS81</strain>
    </source>
</reference>
<accession>A0A368TBB4</accession>
<proteinExistence type="predicted"/>
<organism evidence="3 4">
    <name type="scientific">Marinitenerispora sediminis</name>
    <dbReference type="NCBI Taxonomy" id="1931232"/>
    <lineage>
        <taxon>Bacteria</taxon>
        <taxon>Bacillati</taxon>
        <taxon>Actinomycetota</taxon>
        <taxon>Actinomycetes</taxon>
        <taxon>Streptosporangiales</taxon>
        <taxon>Nocardiopsidaceae</taxon>
        <taxon>Marinitenerispora</taxon>
    </lineage>
</organism>
<evidence type="ECO:0000313" key="4">
    <source>
        <dbReference type="Proteomes" id="UP000253318"/>
    </source>
</evidence>
<gene>
    <name evidence="3" type="ORF">DEF24_01515</name>
</gene>